<proteinExistence type="predicted"/>
<dbReference type="CDD" id="cd14744">
    <property type="entry name" value="PAAR_CT_2"/>
    <property type="match status" value="1"/>
</dbReference>
<evidence type="ECO:0000313" key="2">
    <source>
        <dbReference type="Proteomes" id="UP000029575"/>
    </source>
</evidence>
<organism evidence="1 2">
    <name type="scientific">Burkholderia cepacia</name>
    <name type="common">Pseudomonas cepacia</name>
    <dbReference type="NCBI Taxonomy" id="292"/>
    <lineage>
        <taxon>Bacteria</taxon>
        <taxon>Pseudomonadati</taxon>
        <taxon>Pseudomonadota</taxon>
        <taxon>Betaproteobacteria</taxon>
        <taxon>Burkholderiales</taxon>
        <taxon>Burkholderiaceae</taxon>
        <taxon>Burkholderia</taxon>
        <taxon>Burkholderia cepacia complex</taxon>
    </lineage>
</organism>
<dbReference type="InterPro" id="IPR008727">
    <property type="entry name" value="PAAR_motif"/>
</dbReference>
<sequence length="87" mass="8737">MRGIIRVGDATSHGGQVVTGSAVSEVMGRPVARLGDTCVCPIAGHQACFIAEGDPKVIVDGKPAAFDGHKTSCGATLISSLASSGRE</sequence>
<dbReference type="RefSeq" id="WP_034207808.1">
    <property type="nucleotide sequence ID" value="NZ_KN150854.1"/>
</dbReference>
<gene>
    <name evidence="1" type="ORF">DM43_4235</name>
</gene>
<dbReference type="EMBL" id="JPGD01000005">
    <property type="protein sequence ID" value="KGB99918.1"/>
    <property type="molecule type" value="Genomic_DNA"/>
</dbReference>
<reference evidence="1 2" key="1">
    <citation type="submission" date="2014-06" db="EMBL/GenBank/DDBJ databases">
        <authorList>
            <person name="Bishop-Lilly K.A."/>
            <person name="Broomall S.M."/>
            <person name="Chain P.S."/>
            <person name="Chertkov O."/>
            <person name="Coyne S.R."/>
            <person name="Daligault H.E."/>
            <person name="Davenport K.W."/>
            <person name="Erkkila T."/>
            <person name="Frey K.G."/>
            <person name="Gibbons H.S."/>
            <person name="Gu W."/>
            <person name="Jaissle J."/>
            <person name="Johnson S.L."/>
            <person name="Koroleva G.I."/>
            <person name="Ladner J.T."/>
            <person name="Lo C.-C."/>
            <person name="Minogue T.D."/>
            <person name="Munk C."/>
            <person name="Palacios G.F."/>
            <person name="Redden C.L."/>
            <person name="Rosenzweig C.N."/>
            <person name="Scholz M.B."/>
            <person name="Teshima H."/>
            <person name="Xu Y."/>
        </authorList>
    </citation>
    <scope>NUCLEOTIDE SEQUENCE [LARGE SCALE GENOMIC DNA]</scope>
    <source>
        <strain evidence="1 2">DWS 37UF10B-2</strain>
    </source>
</reference>
<dbReference type="Pfam" id="PF05488">
    <property type="entry name" value="PAAR_motif"/>
    <property type="match status" value="1"/>
</dbReference>
<name>A0AA88Z6J4_BURCE</name>
<accession>A0AA88Z6J4</accession>
<dbReference type="Gene3D" id="2.60.200.60">
    <property type="match status" value="1"/>
</dbReference>
<comment type="caution">
    <text evidence="1">The sequence shown here is derived from an EMBL/GenBank/DDBJ whole genome shotgun (WGS) entry which is preliminary data.</text>
</comment>
<evidence type="ECO:0000313" key="1">
    <source>
        <dbReference type="EMBL" id="KGB99918.1"/>
    </source>
</evidence>
<dbReference type="Proteomes" id="UP000029575">
    <property type="component" value="Unassembled WGS sequence"/>
</dbReference>
<dbReference type="AlphaFoldDB" id="A0AA88Z6J4"/>
<protein>
    <submittedName>
        <fullName evidence="1">PAAR motif family protein</fullName>
    </submittedName>
</protein>